<gene>
    <name evidence="1" type="ORF">UFOVP754_25</name>
</gene>
<protein>
    <submittedName>
        <fullName evidence="1">Uncharacterized protein</fullName>
    </submittedName>
</protein>
<proteinExistence type="predicted"/>
<organism evidence="1">
    <name type="scientific">uncultured Caudovirales phage</name>
    <dbReference type="NCBI Taxonomy" id="2100421"/>
    <lineage>
        <taxon>Viruses</taxon>
        <taxon>Duplodnaviria</taxon>
        <taxon>Heunggongvirae</taxon>
        <taxon>Uroviricota</taxon>
        <taxon>Caudoviricetes</taxon>
        <taxon>Peduoviridae</taxon>
        <taxon>Maltschvirus</taxon>
        <taxon>Maltschvirus maltsch</taxon>
    </lineage>
</organism>
<evidence type="ECO:0000313" key="1">
    <source>
        <dbReference type="EMBL" id="CAB5226001.1"/>
    </source>
</evidence>
<accession>A0A6J7XDR1</accession>
<name>A0A6J7XDR1_9CAUD</name>
<reference evidence="1" key="1">
    <citation type="submission" date="2020-05" db="EMBL/GenBank/DDBJ databases">
        <authorList>
            <person name="Chiriac C."/>
            <person name="Salcher M."/>
            <person name="Ghai R."/>
            <person name="Kavagutti S V."/>
        </authorList>
    </citation>
    <scope>NUCLEOTIDE SEQUENCE</scope>
</reference>
<dbReference type="EMBL" id="LR798349">
    <property type="protein sequence ID" value="CAB5226001.1"/>
    <property type="molecule type" value="Genomic_DNA"/>
</dbReference>
<sequence>MAQSNNKPHNPALRKTAVMPRFYYRITNALKICWWAFKNPDSLKESNFKMLSDLFGLIMKVATEDRHLMTHIAYVHPEEGEKQIVSIWAGAGVGADPTKRIAELLKENSMLKTQLSKYVAPKNEA</sequence>